<keyword evidence="2" id="KW-0732">Signal</keyword>
<dbReference type="AlphaFoldDB" id="A0A364XV47"/>
<keyword evidence="1" id="KW-0998">Cell outer membrane</keyword>
<organism evidence="4 5">
    <name type="scientific">Pseudochryseolinea flava</name>
    <dbReference type="NCBI Taxonomy" id="2059302"/>
    <lineage>
        <taxon>Bacteria</taxon>
        <taxon>Pseudomonadati</taxon>
        <taxon>Bacteroidota</taxon>
        <taxon>Cytophagia</taxon>
        <taxon>Cytophagales</taxon>
        <taxon>Fulvivirgaceae</taxon>
        <taxon>Pseudochryseolinea</taxon>
    </lineage>
</organism>
<dbReference type="NCBIfam" id="TIGR04056">
    <property type="entry name" value="OMP_RagA_SusC"/>
    <property type="match status" value="1"/>
</dbReference>
<dbReference type="PROSITE" id="PS52016">
    <property type="entry name" value="TONB_DEPENDENT_REC_3"/>
    <property type="match status" value="1"/>
</dbReference>
<proteinExistence type="inferred from homology"/>
<dbReference type="InterPro" id="IPR039426">
    <property type="entry name" value="TonB-dep_rcpt-like"/>
</dbReference>
<evidence type="ECO:0000256" key="2">
    <source>
        <dbReference type="SAM" id="SignalP"/>
    </source>
</evidence>
<dbReference type="InterPro" id="IPR023996">
    <property type="entry name" value="TonB-dep_OMP_SusC/RagA"/>
</dbReference>
<dbReference type="OrthoDB" id="9768177at2"/>
<dbReference type="GO" id="GO:0009279">
    <property type="term" value="C:cell outer membrane"/>
    <property type="evidence" value="ECO:0007669"/>
    <property type="project" value="UniProtKB-SubCell"/>
</dbReference>
<evidence type="ECO:0000313" key="5">
    <source>
        <dbReference type="Proteomes" id="UP000251889"/>
    </source>
</evidence>
<protein>
    <submittedName>
        <fullName evidence="4">SusC/RagA family protein</fullName>
    </submittedName>
</protein>
<evidence type="ECO:0000259" key="3">
    <source>
        <dbReference type="Pfam" id="PF07715"/>
    </source>
</evidence>
<keyword evidence="1" id="KW-0472">Membrane</keyword>
<dbReference type="InterPro" id="IPR037066">
    <property type="entry name" value="Plug_dom_sf"/>
</dbReference>
<dbReference type="Gene3D" id="2.60.40.1120">
    <property type="entry name" value="Carboxypeptidase-like, regulatory domain"/>
    <property type="match status" value="1"/>
</dbReference>
<evidence type="ECO:0000313" key="4">
    <source>
        <dbReference type="EMBL" id="RAV98184.1"/>
    </source>
</evidence>
<dbReference type="InterPro" id="IPR012910">
    <property type="entry name" value="Plug_dom"/>
</dbReference>
<accession>A0A364XV47</accession>
<dbReference type="InterPro" id="IPR008969">
    <property type="entry name" value="CarboxyPept-like_regulatory"/>
</dbReference>
<dbReference type="SUPFAM" id="SSF56935">
    <property type="entry name" value="Porins"/>
    <property type="match status" value="1"/>
</dbReference>
<name>A0A364XV47_9BACT</name>
<dbReference type="Proteomes" id="UP000251889">
    <property type="component" value="Unassembled WGS sequence"/>
</dbReference>
<comment type="similarity">
    <text evidence="1">Belongs to the TonB-dependent receptor family.</text>
</comment>
<comment type="subcellular location">
    <subcellularLocation>
        <location evidence="1">Cell outer membrane</location>
        <topology evidence="1">Multi-pass membrane protein</topology>
    </subcellularLocation>
</comment>
<keyword evidence="5" id="KW-1185">Reference proteome</keyword>
<dbReference type="Pfam" id="PF07715">
    <property type="entry name" value="Plug"/>
    <property type="match status" value="1"/>
</dbReference>
<keyword evidence="1" id="KW-0812">Transmembrane</keyword>
<evidence type="ECO:0000256" key="1">
    <source>
        <dbReference type="PROSITE-ProRule" id="PRU01360"/>
    </source>
</evidence>
<dbReference type="NCBIfam" id="TIGR04057">
    <property type="entry name" value="SusC_RagA_signa"/>
    <property type="match status" value="1"/>
</dbReference>
<dbReference type="Gene3D" id="2.170.130.10">
    <property type="entry name" value="TonB-dependent receptor, plug domain"/>
    <property type="match status" value="1"/>
</dbReference>
<keyword evidence="1" id="KW-1134">Transmembrane beta strand</keyword>
<reference evidence="4 5" key="1">
    <citation type="submission" date="2018-06" db="EMBL/GenBank/DDBJ databases">
        <title>Chryseolinea flavus sp. nov., a member of the phylum Bacteroidetes isolated from soil.</title>
        <authorList>
            <person name="Li Y."/>
            <person name="Wang J."/>
        </authorList>
    </citation>
    <scope>NUCLEOTIDE SEQUENCE [LARGE SCALE GENOMIC DNA]</scope>
    <source>
        <strain evidence="4 5">SDU1-6</strain>
    </source>
</reference>
<comment type="caution">
    <text evidence="4">The sequence shown here is derived from an EMBL/GenBank/DDBJ whole genome shotgun (WGS) entry which is preliminary data.</text>
</comment>
<dbReference type="Pfam" id="PF13715">
    <property type="entry name" value="CarbopepD_reg_2"/>
    <property type="match status" value="1"/>
</dbReference>
<dbReference type="SUPFAM" id="SSF49464">
    <property type="entry name" value="Carboxypeptidase regulatory domain-like"/>
    <property type="match status" value="1"/>
</dbReference>
<keyword evidence="1" id="KW-0813">Transport</keyword>
<sequence>MRFTLFQILLVLVVSGAATATPDDAFGQTVLDKVISINVESKKIKHVLLEIEKSAKIKFAYNPQSIAVDDKISVEYKNQKLSEILHGIFQPLNVEYQLSGDYIILVKHQVSTTVGDKVRPYDFIDLSRSISGRVTDEEDSPLPGVNVTIKGTLIGTVTDSEGNFMIAGADEGSILVFSFIGYRTDEVLIGDQTAVNLKMVTDVAALGEVVVVGYGTQKEYTNAGAITTVSVEKQLQYGTNRSMSNNLAGQVAGIIGVQRSGEPGYDDSNFWIRGISTFQGARQPLILVDGVERSLNTFDPAEIESFSVLKDASASAVYGVRGANGVILINTKRGKVGKPSVQLRYEQGFTSPVKLPEYIGAADYMELMNSISADAGQVPSYSEERINNTRNNVDPDLYPDVNWLDAITKDHSTNSRVNLTATGGSNFLRYAIVGSYFNEQGIVERDRSQEWDSSLKSRRYNIRSNVDLDVTPTTLLRVNIGGFLQDRDSPPQSMDFLFDQAFQTVPHVHPTRYSSGEIPRVNADRTNPWALATQTGFARGSSSKIESLFSVEQNMDALVPGLTGRFVFSFDRYSGSRVVRRKDPDYYKPTIGRNEDGSLILDIDRFGQVFLDHNNELEFGDKSIYVEGTLSYSHNIGNHYIDGLVLYNQRSYDNGAKVPFRFQGIAARASYSYKRKYIVEANFGLNGSENLAKGNRFGFFPSGALGWVASEEAFMEDLQNTISKLKFRVSIGQVGNDRFGPEPFSPINRFAYITTIGDTDGYSWGINNDYSRAGRREGDYGVQNLTWETVTKANLGAELGLWNSLTLQIDFFKEERKDIFMNRKTIPSSSGFINSPFANYGKVENKGFDMSLNANKQISKDFSISAHGAFTYAKNKILEQDEEPAKIGTYRSTTGKMVDQNFGYVAERLYTNEDFADIDNGVLVGTLPSAGLGPVRPGDIKYSDLNGDGTITNADQTSLKGTKNPQIVYGFGLNMRYKNFDLGFFFQGNARTYRILGGNFFLPGTGGGAAGNIYTNVLDDRWTIDNPSQDVFWPRLAFAPASNNNVRSSWWLKDMSMLRMKHIEIGYSLPMNITNKAHLKSLRIFVTGNNLLTLSSFKMWDPELDTDNGFRYPIMKSFSAGVNLEF</sequence>
<feature type="signal peptide" evidence="2">
    <location>
        <begin position="1"/>
        <end position="20"/>
    </location>
</feature>
<gene>
    <name evidence="4" type="ORF">DQQ10_25075</name>
</gene>
<dbReference type="FunFam" id="2.170.130.10:FF:000003">
    <property type="entry name" value="SusC/RagA family TonB-linked outer membrane protein"/>
    <property type="match status" value="1"/>
</dbReference>
<dbReference type="EMBL" id="QMFY01000021">
    <property type="protein sequence ID" value="RAV98184.1"/>
    <property type="molecule type" value="Genomic_DNA"/>
</dbReference>
<feature type="chain" id="PRO_5016843236" evidence="2">
    <location>
        <begin position="21"/>
        <end position="1126"/>
    </location>
</feature>
<dbReference type="InterPro" id="IPR023997">
    <property type="entry name" value="TonB-dep_OMP_SusC/RagA_CS"/>
</dbReference>
<feature type="domain" description="TonB-dependent receptor plug" evidence="3">
    <location>
        <begin position="224"/>
        <end position="326"/>
    </location>
</feature>